<dbReference type="HOGENOM" id="CLU_1045184_0_0_11"/>
<dbReference type="AlphaFoldDB" id="W5WEV2"/>
<dbReference type="STRING" id="1449976.KALB_6373"/>
<dbReference type="SUPFAM" id="SSF52172">
    <property type="entry name" value="CheY-like"/>
    <property type="match status" value="1"/>
</dbReference>
<dbReference type="InterPro" id="IPR036388">
    <property type="entry name" value="WH-like_DNA-bd_sf"/>
</dbReference>
<protein>
    <recommendedName>
        <fullName evidence="2">ANTAR domain-containing protein</fullName>
    </recommendedName>
</protein>
<dbReference type="Proteomes" id="UP000019225">
    <property type="component" value="Chromosome"/>
</dbReference>
<name>W5WEV2_9PSEU</name>
<feature type="compositionally biased region" description="Low complexity" evidence="1">
    <location>
        <begin position="216"/>
        <end position="225"/>
    </location>
</feature>
<dbReference type="EMBL" id="CP007155">
    <property type="protein sequence ID" value="AHH99733.1"/>
    <property type="molecule type" value="Genomic_DNA"/>
</dbReference>
<reference evidence="3 4" key="1">
    <citation type="journal article" date="2014" name="BMC Genomics">
        <title>Complete genome sequence of producer of the glycopeptide antibiotic Aculeximycin Kutzneria albida DSM 43870T, a representative of minor genus of Pseudonocardiaceae.</title>
        <authorList>
            <person name="Rebets Y."/>
            <person name="Tokovenko B."/>
            <person name="Lushchyk I."/>
            <person name="Ruckert C."/>
            <person name="Zaburannyi N."/>
            <person name="Bechthold A."/>
            <person name="Kalinowski J."/>
            <person name="Luzhetskyy A."/>
        </authorList>
    </citation>
    <scope>NUCLEOTIDE SEQUENCE [LARGE SCALE GENOMIC DNA]</scope>
    <source>
        <strain evidence="3">DSM 43870</strain>
    </source>
</reference>
<organism evidence="3 4">
    <name type="scientific">Kutzneria albida DSM 43870</name>
    <dbReference type="NCBI Taxonomy" id="1449976"/>
    <lineage>
        <taxon>Bacteria</taxon>
        <taxon>Bacillati</taxon>
        <taxon>Actinomycetota</taxon>
        <taxon>Actinomycetes</taxon>
        <taxon>Pseudonocardiales</taxon>
        <taxon>Pseudonocardiaceae</taxon>
        <taxon>Kutzneria</taxon>
    </lineage>
</organism>
<evidence type="ECO:0000313" key="4">
    <source>
        <dbReference type="Proteomes" id="UP000019225"/>
    </source>
</evidence>
<feature type="domain" description="ANTAR" evidence="2">
    <location>
        <begin position="141"/>
        <end position="202"/>
    </location>
</feature>
<keyword evidence="4" id="KW-1185">Reference proteome</keyword>
<sequence length="241" mass="25850">MPDVRFGPELIERLLGYLVSEITGCLGAGLHTERRLVRAVGGTERLDQAQWELGVGPVIDAAGDEDVVRTADLAGDRRWPELAGLTGADGVGVVAVPGSWDEKGPVLLTVYLDHEPKEDDLRVIERVEPVLATAAAVVEFCADEVVRADQMVTMVQHRRVIEQAKGLVMAASGVHSGTAFQTLVRASQHFNVKLNELATALVEQVGGAPVTEQEPEAGPGTAAPGRRAREAAERTWLALRR</sequence>
<dbReference type="InterPro" id="IPR011006">
    <property type="entry name" value="CheY-like_superfamily"/>
</dbReference>
<evidence type="ECO:0000259" key="2">
    <source>
        <dbReference type="PROSITE" id="PS50921"/>
    </source>
</evidence>
<dbReference type="SMART" id="SM01012">
    <property type="entry name" value="ANTAR"/>
    <property type="match status" value="1"/>
</dbReference>
<proteinExistence type="predicted"/>
<dbReference type="Pfam" id="PF03861">
    <property type="entry name" value="ANTAR"/>
    <property type="match status" value="1"/>
</dbReference>
<dbReference type="PROSITE" id="PS50921">
    <property type="entry name" value="ANTAR"/>
    <property type="match status" value="1"/>
</dbReference>
<dbReference type="eggNOG" id="COG3707">
    <property type="taxonomic scope" value="Bacteria"/>
</dbReference>
<dbReference type="Gene3D" id="1.10.10.10">
    <property type="entry name" value="Winged helix-like DNA-binding domain superfamily/Winged helix DNA-binding domain"/>
    <property type="match status" value="1"/>
</dbReference>
<gene>
    <name evidence="3" type="ORF">KALB_6373</name>
</gene>
<dbReference type="KEGG" id="kal:KALB_6373"/>
<feature type="region of interest" description="Disordered" evidence="1">
    <location>
        <begin position="208"/>
        <end position="234"/>
    </location>
</feature>
<dbReference type="InterPro" id="IPR005561">
    <property type="entry name" value="ANTAR"/>
</dbReference>
<accession>W5WEV2</accession>
<evidence type="ECO:0000256" key="1">
    <source>
        <dbReference type="SAM" id="MobiDB-lite"/>
    </source>
</evidence>
<dbReference type="GO" id="GO:0003723">
    <property type="term" value="F:RNA binding"/>
    <property type="evidence" value="ECO:0007669"/>
    <property type="project" value="InterPro"/>
</dbReference>
<evidence type="ECO:0000313" key="3">
    <source>
        <dbReference type="EMBL" id="AHH99733.1"/>
    </source>
</evidence>